<dbReference type="Pfam" id="PF00398">
    <property type="entry name" value="RrnaAD"/>
    <property type="match status" value="1"/>
</dbReference>
<comment type="similarity">
    <text evidence="6 7 8">Belongs to the class I-like SAM-binding methyltransferase superfamily. rRNA adenine N(6)-methyltransferase family.</text>
</comment>
<evidence type="ECO:0000256" key="1">
    <source>
        <dbReference type="ARBA" id="ARBA00022552"/>
    </source>
</evidence>
<feature type="domain" description="Ribosomal RNA adenine methylase transferase N-terminal" evidence="10">
    <location>
        <begin position="27"/>
        <end position="196"/>
    </location>
</feature>
<evidence type="ECO:0000256" key="8">
    <source>
        <dbReference type="RuleBase" id="RU362106"/>
    </source>
</evidence>
<dbReference type="Proteomes" id="UP000008983">
    <property type="component" value="Unassembled WGS sequence"/>
</dbReference>
<feature type="binding site" evidence="7">
    <location>
        <position position="22"/>
    </location>
    <ligand>
        <name>S-adenosyl-L-methionine</name>
        <dbReference type="ChEBI" id="CHEBI:59789"/>
    </ligand>
</feature>
<evidence type="ECO:0000259" key="10">
    <source>
        <dbReference type="SMART" id="SM00650"/>
    </source>
</evidence>
<feature type="binding site" evidence="7">
    <location>
        <position position="68"/>
    </location>
    <ligand>
        <name>S-adenosyl-L-methionine</name>
        <dbReference type="ChEBI" id="CHEBI:59789"/>
    </ligand>
</feature>
<feature type="binding site" evidence="7">
    <location>
        <position position="20"/>
    </location>
    <ligand>
        <name>S-adenosyl-L-methionine</name>
        <dbReference type="ChEBI" id="CHEBI:59789"/>
    </ligand>
</feature>
<keyword evidence="3 7" id="KW-0808">Transferase</keyword>
<dbReference type="AlphaFoldDB" id="G0R5F2"/>
<evidence type="ECO:0000256" key="3">
    <source>
        <dbReference type="ARBA" id="ARBA00022679"/>
    </source>
</evidence>
<dbReference type="Gene3D" id="3.40.50.150">
    <property type="entry name" value="Vaccinia Virus protein VP39"/>
    <property type="match status" value="1"/>
</dbReference>
<gene>
    <name evidence="11" type="ORF">IMG5_198180</name>
</gene>
<evidence type="ECO:0000313" key="11">
    <source>
        <dbReference type="EMBL" id="EGR27310.1"/>
    </source>
</evidence>
<dbReference type="OMA" id="ANYRTWC"/>
<name>G0R5F2_ICHMU</name>
<evidence type="ECO:0000256" key="4">
    <source>
        <dbReference type="ARBA" id="ARBA00022691"/>
    </source>
</evidence>
<feature type="compositionally biased region" description="Acidic residues" evidence="9">
    <location>
        <begin position="292"/>
        <end position="305"/>
    </location>
</feature>
<dbReference type="SUPFAM" id="SSF53335">
    <property type="entry name" value="S-adenosyl-L-methionine-dependent methyltransferases"/>
    <property type="match status" value="1"/>
</dbReference>
<dbReference type="OrthoDB" id="74991at2759"/>
<dbReference type="PROSITE" id="PS51689">
    <property type="entry name" value="SAM_RNA_A_N6_MT"/>
    <property type="match status" value="1"/>
</dbReference>
<dbReference type="eggNOG" id="KOG0820">
    <property type="taxonomic scope" value="Eukaryota"/>
</dbReference>
<dbReference type="EC" id="2.1.1.-" evidence="8"/>
<dbReference type="InterPro" id="IPR020596">
    <property type="entry name" value="rRNA_Ade_Mease_Trfase_CS"/>
</dbReference>
<feature type="region of interest" description="Disordered" evidence="9">
    <location>
        <begin position="274"/>
        <end position="310"/>
    </location>
</feature>
<evidence type="ECO:0000256" key="6">
    <source>
        <dbReference type="ARBA" id="ARBA00061109"/>
    </source>
</evidence>
<dbReference type="RefSeq" id="XP_004024194.1">
    <property type="nucleotide sequence ID" value="XM_004024145.1"/>
</dbReference>
<dbReference type="InterPro" id="IPR029063">
    <property type="entry name" value="SAM-dependent_MTases_sf"/>
</dbReference>
<dbReference type="PROSITE" id="PS01131">
    <property type="entry name" value="RRNA_A_DIMETH"/>
    <property type="match status" value="1"/>
</dbReference>
<dbReference type="PANTHER" id="PTHR11727:SF7">
    <property type="entry name" value="DIMETHYLADENOSINE TRANSFERASE-RELATED"/>
    <property type="match status" value="1"/>
</dbReference>
<dbReference type="GeneID" id="14903366"/>
<dbReference type="InterPro" id="IPR020598">
    <property type="entry name" value="rRNA_Ade_methylase_Trfase_N"/>
</dbReference>
<dbReference type="FunCoup" id="G0R5F2">
    <property type="interactions" value="230"/>
</dbReference>
<dbReference type="FunFam" id="3.40.50.150:FF:000007">
    <property type="entry name" value="rRNA adenine N(6)-methyltransferase"/>
    <property type="match status" value="1"/>
</dbReference>
<keyword evidence="4 7" id="KW-0949">S-adenosyl-L-methionine</keyword>
<dbReference type="PANTHER" id="PTHR11727">
    <property type="entry name" value="DIMETHYLADENOSINE TRANSFERASE"/>
    <property type="match status" value="1"/>
</dbReference>
<feature type="binding site" evidence="7">
    <location>
        <position position="111"/>
    </location>
    <ligand>
        <name>S-adenosyl-L-methionine</name>
        <dbReference type="ChEBI" id="CHEBI:59789"/>
    </ligand>
</feature>
<organism evidence="11 12">
    <name type="scientific">Ichthyophthirius multifiliis</name>
    <name type="common">White spot disease agent</name>
    <name type="synonym">Ich</name>
    <dbReference type="NCBI Taxonomy" id="5932"/>
    <lineage>
        <taxon>Eukaryota</taxon>
        <taxon>Sar</taxon>
        <taxon>Alveolata</taxon>
        <taxon>Ciliophora</taxon>
        <taxon>Intramacronucleata</taxon>
        <taxon>Oligohymenophorea</taxon>
        <taxon>Hymenostomatida</taxon>
        <taxon>Ophryoglenina</taxon>
        <taxon>Ichthyophthirius</taxon>
    </lineage>
</organism>
<dbReference type="NCBIfam" id="TIGR00755">
    <property type="entry name" value="ksgA"/>
    <property type="match status" value="1"/>
</dbReference>
<evidence type="ECO:0000256" key="5">
    <source>
        <dbReference type="ARBA" id="ARBA00022884"/>
    </source>
</evidence>
<dbReference type="SMART" id="SM00650">
    <property type="entry name" value="rADc"/>
    <property type="match status" value="1"/>
</dbReference>
<feature type="binding site" evidence="7">
    <location>
        <position position="47"/>
    </location>
    <ligand>
        <name>S-adenosyl-L-methionine</name>
        <dbReference type="ChEBI" id="CHEBI:59789"/>
    </ligand>
</feature>
<evidence type="ECO:0000256" key="7">
    <source>
        <dbReference type="PROSITE-ProRule" id="PRU01026"/>
    </source>
</evidence>
<dbReference type="InterPro" id="IPR011530">
    <property type="entry name" value="rRNA_adenine_dimethylase"/>
</dbReference>
<reference evidence="11 12" key="1">
    <citation type="submission" date="2011-07" db="EMBL/GenBank/DDBJ databases">
        <authorList>
            <person name="Coyne R."/>
            <person name="Brami D."/>
            <person name="Johnson J."/>
            <person name="Hostetler J."/>
            <person name="Hannick L."/>
            <person name="Clark T."/>
            <person name="Cassidy-Hanley D."/>
            <person name="Inman J."/>
        </authorList>
    </citation>
    <scope>NUCLEOTIDE SEQUENCE [LARGE SCALE GENOMIC DNA]</scope>
    <source>
        <strain evidence="11 12">G5</strain>
    </source>
</reference>
<dbReference type="EMBL" id="GL984369">
    <property type="protein sequence ID" value="EGR27310.1"/>
    <property type="molecule type" value="Genomic_DNA"/>
</dbReference>
<protein>
    <recommendedName>
        <fullName evidence="8">rRNA adenine N(6)-methyltransferase</fullName>
        <ecNumber evidence="8">2.1.1.-</ecNumber>
    </recommendedName>
</protein>
<feature type="binding site" evidence="7">
    <location>
        <position position="96"/>
    </location>
    <ligand>
        <name>S-adenosyl-L-methionine</name>
        <dbReference type="ChEBI" id="CHEBI:59789"/>
    </ligand>
</feature>
<dbReference type="Gene3D" id="1.10.8.480">
    <property type="match status" value="1"/>
</dbReference>
<keyword evidence="5 7" id="KW-0694">RNA-binding</keyword>
<dbReference type="CDD" id="cd02440">
    <property type="entry name" value="AdoMet_MTases"/>
    <property type="match status" value="1"/>
</dbReference>
<evidence type="ECO:0000313" key="12">
    <source>
        <dbReference type="Proteomes" id="UP000008983"/>
    </source>
</evidence>
<keyword evidence="12" id="KW-1185">Reference proteome</keyword>
<sequence length="354" mass="41047">MKGNPVSKNSMVFNKSFGQHILVNPQILHSIVEKSAIRPTDIVLEIGPGTGNLTSLLLEKAKKVIAIEIDPRMIAELNKRFKYSQHASKFELIQGDAISSEFPFFDVCVANTPYQISSPLVFKLLSHRPIFRHAILMFQKEFAMRCVAKPGSELYCRLSVNVQLLSRCDHLIKVGKNNFKPPPKVESSVIRIQPKNPAPQINYLEWDGLLRICFMRKNKQLSALFKIKSISSLLEKNYEVFQKLKAAQNEGNIQFEEQKTNTNDLLNLVMDEEFEEDEQQQKKNKNKNKNDDQEEENDMQEENNENNDTKQLFKEKISKILIDNKFNEKRPSKLDIDDFLKLLYLFNQNDIHFK</sequence>
<evidence type="ECO:0000256" key="9">
    <source>
        <dbReference type="SAM" id="MobiDB-lite"/>
    </source>
</evidence>
<dbReference type="InParanoid" id="G0R5F2"/>
<evidence type="ECO:0000256" key="2">
    <source>
        <dbReference type="ARBA" id="ARBA00022603"/>
    </source>
</evidence>
<dbReference type="HAMAP" id="MF_00607">
    <property type="entry name" value="16SrRNA_methyltr_A"/>
    <property type="match status" value="1"/>
</dbReference>
<dbReference type="GO" id="GO:0000179">
    <property type="term" value="F:rRNA (adenine-N6,N6-)-dimethyltransferase activity"/>
    <property type="evidence" value="ECO:0007669"/>
    <property type="project" value="UniProtKB-UniRule"/>
</dbReference>
<accession>G0R5F2</accession>
<dbReference type="GO" id="GO:0003723">
    <property type="term" value="F:RNA binding"/>
    <property type="evidence" value="ECO:0007669"/>
    <property type="project" value="UniProtKB-UniRule"/>
</dbReference>
<dbReference type="STRING" id="857967.G0R5F2"/>
<keyword evidence="1 8" id="KW-0698">rRNA processing</keyword>
<keyword evidence="2 7" id="KW-0489">Methyltransferase</keyword>
<dbReference type="InterPro" id="IPR001737">
    <property type="entry name" value="KsgA/Erm"/>
</dbReference>
<proteinExistence type="inferred from homology"/>